<dbReference type="STRING" id="426355.Mrad2831_5198"/>
<accession>B1LW92</accession>
<organism evidence="1 2">
    <name type="scientific">Methylobacterium radiotolerans (strain ATCC 27329 / DSM 1819 / JCM 2831 / NBRC 15690 / NCIMB 10815 / 0-1)</name>
    <dbReference type="NCBI Taxonomy" id="426355"/>
    <lineage>
        <taxon>Bacteria</taxon>
        <taxon>Pseudomonadati</taxon>
        <taxon>Pseudomonadota</taxon>
        <taxon>Alphaproteobacteria</taxon>
        <taxon>Hyphomicrobiales</taxon>
        <taxon>Methylobacteriaceae</taxon>
        <taxon>Methylobacterium</taxon>
    </lineage>
</organism>
<dbReference type="GeneID" id="6141269"/>
<evidence type="ECO:0000313" key="2">
    <source>
        <dbReference type="Proteomes" id="UP000006589"/>
    </source>
</evidence>
<sequence length="282" mass="30470">MRQDKLTENQVHEVDAVIAGVIRRRYGNPAYPAVFNVLGALREAGFEIVLARIDFVPEPDEPHYEPDEMRLSVGYGETPLPSMPAGSAARVGEARRTGDWSQVSDADWRAWVYVMRPQSVEDAIARLARTVPLTQEAVTAGVEALDRAEEDAPGYLKAVRLLRGALPSAKEIDDALAGASPDGSQGNVWALRQRIVDRRPPAGPFWGEPEAVSFEQTSARAPVEMPPGKRVGAGVHDREGAEVLGVFWTDGVVSFSGDAGKMKEFLDQIARLAATPAAGGFL</sequence>
<protein>
    <submittedName>
        <fullName evidence="1">Uncharacterized protein</fullName>
    </submittedName>
</protein>
<dbReference type="Proteomes" id="UP000006589">
    <property type="component" value="Chromosome"/>
</dbReference>
<gene>
    <name evidence="1" type="ordered locus">Mrad2831_5198</name>
</gene>
<dbReference type="KEGG" id="mrd:Mrad2831_5198"/>
<proteinExistence type="predicted"/>
<dbReference type="HOGENOM" id="CLU_986279_0_0_5"/>
<reference evidence="1 2" key="1">
    <citation type="submission" date="2008-03" db="EMBL/GenBank/DDBJ databases">
        <title>Complete sequence of chromosome of Methylobacterium radiotolerans JCM 2831.</title>
        <authorList>
            <consortium name="US DOE Joint Genome Institute"/>
            <person name="Copeland A."/>
            <person name="Lucas S."/>
            <person name="Lapidus A."/>
            <person name="Glavina del Rio T."/>
            <person name="Dalin E."/>
            <person name="Tice H."/>
            <person name="Bruce D."/>
            <person name="Goodwin L."/>
            <person name="Pitluck S."/>
            <person name="Kiss H."/>
            <person name="Brettin T."/>
            <person name="Detter J.C."/>
            <person name="Han C."/>
            <person name="Kuske C.R."/>
            <person name="Schmutz J."/>
            <person name="Larimer F."/>
            <person name="Land M."/>
            <person name="Hauser L."/>
            <person name="Kyrpides N."/>
            <person name="Mikhailova N."/>
            <person name="Marx C.J."/>
            <person name="Richardson P."/>
        </authorList>
    </citation>
    <scope>NUCLEOTIDE SEQUENCE [LARGE SCALE GENOMIC DNA]</scope>
    <source>
        <strain evidence="2">ATCC 27329 / DSM 1819 / JCM 2831 / NBRC 15690 / NCIMB 10815 / 0-1</strain>
    </source>
</reference>
<dbReference type="OrthoDB" id="8004982at2"/>
<dbReference type="RefSeq" id="WP_012322099.1">
    <property type="nucleotide sequence ID" value="NC_010505.1"/>
</dbReference>
<dbReference type="PATRIC" id="fig|426355.14.peg.5264"/>
<dbReference type="EMBL" id="CP001001">
    <property type="protein sequence ID" value="ACB27155.1"/>
    <property type="molecule type" value="Genomic_DNA"/>
</dbReference>
<evidence type="ECO:0000313" key="1">
    <source>
        <dbReference type="EMBL" id="ACB27155.1"/>
    </source>
</evidence>
<dbReference type="AlphaFoldDB" id="B1LW92"/>
<name>B1LW92_METRJ</name>